<feature type="transmembrane region" description="Helical" evidence="6">
    <location>
        <begin position="185"/>
        <end position="207"/>
    </location>
</feature>
<comment type="caution">
    <text evidence="7">The sequence shown here is derived from an EMBL/GenBank/DDBJ whole genome shotgun (WGS) entry which is preliminary data.</text>
</comment>
<comment type="similarity">
    <text evidence="2">Belongs to the multi antimicrobial extrusion (MATE) (TC 2.A.66.1) family.</text>
</comment>
<feature type="transmembrane region" description="Helical" evidence="6">
    <location>
        <begin position="117"/>
        <end position="135"/>
    </location>
</feature>
<evidence type="ECO:0000256" key="2">
    <source>
        <dbReference type="ARBA" id="ARBA00010199"/>
    </source>
</evidence>
<dbReference type="GO" id="GO:0042910">
    <property type="term" value="F:xenobiotic transmembrane transporter activity"/>
    <property type="evidence" value="ECO:0007669"/>
    <property type="project" value="InterPro"/>
</dbReference>
<dbReference type="Pfam" id="PF01554">
    <property type="entry name" value="MatE"/>
    <property type="match status" value="2"/>
</dbReference>
<dbReference type="EMBL" id="PDLN01000016">
    <property type="protein sequence ID" value="RDW64104.1"/>
    <property type="molecule type" value="Genomic_DNA"/>
</dbReference>
<evidence type="ECO:0000313" key="7">
    <source>
        <dbReference type="EMBL" id="RDW64104.1"/>
    </source>
</evidence>
<dbReference type="InterPro" id="IPR002528">
    <property type="entry name" value="MATE_fam"/>
</dbReference>
<evidence type="ECO:0000256" key="3">
    <source>
        <dbReference type="ARBA" id="ARBA00022692"/>
    </source>
</evidence>
<reference evidence="7 8" key="1">
    <citation type="journal article" date="2018" name="IMA Fungus">
        <title>IMA Genome-F 9: Draft genome sequence of Annulohypoxylon stygium, Aspergillus mulundensis, Berkeleyomyces basicola (syn. Thielaviopsis basicola), Ceratocystis smalleyi, two Cercospora beticola strains, Coleophoma cylindrospora, Fusarium fracticaudum, Phialophora cf. hyalina, and Morchella septimelata.</title>
        <authorList>
            <person name="Wingfield B.D."/>
            <person name="Bills G.F."/>
            <person name="Dong Y."/>
            <person name="Huang W."/>
            <person name="Nel W.J."/>
            <person name="Swalarsk-Parry B.S."/>
            <person name="Vaghefi N."/>
            <person name="Wilken P.M."/>
            <person name="An Z."/>
            <person name="de Beer Z.W."/>
            <person name="De Vos L."/>
            <person name="Chen L."/>
            <person name="Duong T.A."/>
            <person name="Gao Y."/>
            <person name="Hammerbacher A."/>
            <person name="Kikkert J.R."/>
            <person name="Li Y."/>
            <person name="Li H."/>
            <person name="Li K."/>
            <person name="Li Q."/>
            <person name="Liu X."/>
            <person name="Ma X."/>
            <person name="Naidoo K."/>
            <person name="Pethybridge S.J."/>
            <person name="Sun J."/>
            <person name="Steenkamp E.T."/>
            <person name="van der Nest M.A."/>
            <person name="van Wyk S."/>
            <person name="Wingfield M.J."/>
            <person name="Xiong C."/>
            <person name="Yue Q."/>
            <person name="Zhang X."/>
        </authorList>
    </citation>
    <scope>NUCLEOTIDE SEQUENCE [LARGE SCALE GENOMIC DNA]</scope>
    <source>
        <strain evidence="7 8">BP5796</strain>
    </source>
</reference>
<dbReference type="CDD" id="cd13132">
    <property type="entry name" value="MATE_eukaryotic"/>
    <property type="match status" value="1"/>
</dbReference>
<dbReference type="GO" id="GO:0016020">
    <property type="term" value="C:membrane"/>
    <property type="evidence" value="ECO:0007669"/>
    <property type="project" value="UniProtKB-SubCell"/>
</dbReference>
<organism evidence="7 8">
    <name type="scientific">Coleophoma crateriformis</name>
    <dbReference type="NCBI Taxonomy" id="565419"/>
    <lineage>
        <taxon>Eukaryota</taxon>
        <taxon>Fungi</taxon>
        <taxon>Dikarya</taxon>
        <taxon>Ascomycota</taxon>
        <taxon>Pezizomycotina</taxon>
        <taxon>Leotiomycetes</taxon>
        <taxon>Helotiales</taxon>
        <taxon>Dermateaceae</taxon>
        <taxon>Coleophoma</taxon>
    </lineage>
</organism>
<feature type="transmembrane region" description="Helical" evidence="6">
    <location>
        <begin position="361"/>
        <end position="384"/>
    </location>
</feature>
<sequence>MDENTPLLNDVSAPEEQTQHPTLTYRSEIFKLARNTLPISLSFALQQLVQAWSVIIIGRLGTFELGVASYGYSFANCTGSLIAIGGATALDTLCSQAQASSKSAKDSHMLGIYLQRGLMLLLLQFVVTIIPLWWFSPYLFDALGQEADFARATGLFLRILIPGGLLQIYSECLKRFLQIQGLSDGVGWVIVAASAVGILANYSFAFLLNMGVLSAACAHVIYHTSTALFLTGYAWRSKTARIGWGGFSREAFSNCWEFIKLALSGILTVATEFWGFETTALMAASLSETSIGAQSIIMASDQILACVPLGIGVATAHRIGNLLGSGNVKGAKFMCRIPYIVALIVGLTEALIIILTRHVYAYIFSSSPPVISLTASILPLMAFFQYFDINNGGAAGVLRGAGKTHLAGVSNVIAYYGVGITSAYYMCFVLDWDIFGLWAGIIAGSVALLLIQTSWISVIDWEEESRRIEERMKQALLR</sequence>
<dbReference type="AlphaFoldDB" id="A0A3D8QRH9"/>
<dbReference type="OrthoDB" id="2126698at2759"/>
<keyword evidence="3 6" id="KW-0812">Transmembrane</keyword>
<evidence type="ECO:0000256" key="1">
    <source>
        <dbReference type="ARBA" id="ARBA00004141"/>
    </source>
</evidence>
<evidence type="ECO:0000313" key="8">
    <source>
        <dbReference type="Proteomes" id="UP000256328"/>
    </source>
</evidence>
<feature type="transmembrane region" description="Helical" evidence="6">
    <location>
        <begin position="337"/>
        <end position="355"/>
    </location>
</feature>
<dbReference type="Proteomes" id="UP000256328">
    <property type="component" value="Unassembled WGS sequence"/>
</dbReference>
<feature type="transmembrane region" description="Helical" evidence="6">
    <location>
        <begin position="155"/>
        <end position="173"/>
    </location>
</feature>
<gene>
    <name evidence="7" type="ORF">BP5796_10606</name>
</gene>
<feature type="transmembrane region" description="Helical" evidence="6">
    <location>
        <begin position="296"/>
        <end position="316"/>
    </location>
</feature>
<dbReference type="NCBIfam" id="TIGR00797">
    <property type="entry name" value="matE"/>
    <property type="match status" value="1"/>
</dbReference>
<accession>A0A3D8QRH9</accession>
<feature type="transmembrane region" description="Helical" evidence="6">
    <location>
        <begin position="213"/>
        <end position="235"/>
    </location>
</feature>
<dbReference type="GO" id="GO:1990961">
    <property type="term" value="P:xenobiotic detoxification by transmembrane export across the plasma membrane"/>
    <property type="evidence" value="ECO:0007669"/>
    <property type="project" value="InterPro"/>
</dbReference>
<dbReference type="PANTHER" id="PTHR11206">
    <property type="entry name" value="MULTIDRUG RESISTANCE PROTEIN"/>
    <property type="match status" value="1"/>
</dbReference>
<dbReference type="GO" id="GO:0015297">
    <property type="term" value="F:antiporter activity"/>
    <property type="evidence" value="ECO:0007669"/>
    <property type="project" value="InterPro"/>
</dbReference>
<evidence type="ECO:0000256" key="6">
    <source>
        <dbReference type="SAM" id="Phobius"/>
    </source>
</evidence>
<name>A0A3D8QRH9_9HELO</name>
<evidence type="ECO:0000256" key="4">
    <source>
        <dbReference type="ARBA" id="ARBA00022989"/>
    </source>
</evidence>
<evidence type="ECO:0008006" key="9">
    <source>
        <dbReference type="Google" id="ProtNLM"/>
    </source>
</evidence>
<dbReference type="InterPro" id="IPR045069">
    <property type="entry name" value="MATE_euk"/>
</dbReference>
<proteinExistence type="inferred from homology"/>
<keyword evidence="8" id="KW-1185">Reference proteome</keyword>
<protein>
    <recommendedName>
        <fullName evidence="9">MATE efflux family protein</fullName>
    </recommendedName>
</protein>
<keyword evidence="4 6" id="KW-1133">Transmembrane helix</keyword>
<comment type="subcellular location">
    <subcellularLocation>
        <location evidence="1">Membrane</location>
        <topology evidence="1">Multi-pass membrane protein</topology>
    </subcellularLocation>
</comment>
<feature type="transmembrane region" description="Helical" evidence="6">
    <location>
        <begin position="405"/>
        <end position="425"/>
    </location>
</feature>
<feature type="transmembrane region" description="Helical" evidence="6">
    <location>
        <begin position="437"/>
        <end position="458"/>
    </location>
</feature>
<keyword evidence="5 6" id="KW-0472">Membrane</keyword>
<feature type="transmembrane region" description="Helical" evidence="6">
    <location>
        <begin position="256"/>
        <end position="276"/>
    </location>
</feature>
<evidence type="ECO:0000256" key="5">
    <source>
        <dbReference type="ARBA" id="ARBA00023136"/>
    </source>
</evidence>